<organism evidence="2 3">
    <name type="scientific">Choiromyces venosus 120613-1</name>
    <dbReference type="NCBI Taxonomy" id="1336337"/>
    <lineage>
        <taxon>Eukaryota</taxon>
        <taxon>Fungi</taxon>
        <taxon>Dikarya</taxon>
        <taxon>Ascomycota</taxon>
        <taxon>Pezizomycotina</taxon>
        <taxon>Pezizomycetes</taxon>
        <taxon>Pezizales</taxon>
        <taxon>Tuberaceae</taxon>
        <taxon>Choiromyces</taxon>
    </lineage>
</organism>
<dbReference type="Proteomes" id="UP000276215">
    <property type="component" value="Unassembled WGS sequence"/>
</dbReference>
<sequence length="106" mass="11719">MTLRETKIQPAIKTLNNLQNVHSLQDVAKALGISRSTLHDHISGAQSHEIISTEAQFLTPRQEVILESPIIFLAQMKCFPSSQKVRGMAAKVLRQLHPTVPIPGDT</sequence>
<gene>
    <name evidence="2" type="ORF">L873DRAFT_1277707</name>
</gene>
<accession>A0A3N4K635</accession>
<proteinExistence type="predicted"/>
<evidence type="ECO:0000313" key="3">
    <source>
        <dbReference type="Proteomes" id="UP000276215"/>
    </source>
</evidence>
<feature type="domain" description="HTH bat-type" evidence="1">
    <location>
        <begin position="23"/>
        <end position="47"/>
    </location>
</feature>
<protein>
    <recommendedName>
        <fullName evidence="1">HTH bat-type domain-containing protein</fullName>
    </recommendedName>
</protein>
<evidence type="ECO:0000313" key="2">
    <source>
        <dbReference type="EMBL" id="RPB04682.1"/>
    </source>
</evidence>
<reference evidence="2 3" key="1">
    <citation type="journal article" date="2018" name="Nat. Ecol. Evol.">
        <title>Pezizomycetes genomes reveal the molecular basis of ectomycorrhizal truffle lifestyle.</title>
        <authorList>
            <person name="Murat C."/>
            <person name="Payen T."/>
            <person name="Noel B."/>
            <person name="Kuo A."/>
            <person name="Morin E."/>
            <person name="Chen J."/>
            <person name="Kohler A."/>
            <person name="Krizsan K."/>
            <person name="Balestrini R."/>
            <person name="Da Silva C."/>
            <person name="Montanini B."/>
            <person name="Hainaut M."/>
            <person name="Levati E."/>
            <person name="Barry K.W."/>
            <person name="Belfiori B."/>
            <person name="Cichocki N."/>
            <person name="Clum A."/>
            <person name="Dockter R.B."/>
            <person name="Fauchery L."/>
            <person name="Guy J."/>
            <person name="Iotti M."/>
            <person name="Le Tacon F."/>
            <person name="Lindquist E.A."/>
            <person name="Lipzen A."/>
            <person name="Malagnac F."/>
            <person name="Mello A."/>
            <person name="Molinier V."/>
            <person name="Miyauchi S."/>
            <person name="Poulain J."/>
            <person name="Riccioni C."/>
            <person name="Rubini A."/>
            <person name="Sitrit Y."/>
            <person name="Splivallo R."/>
            <person name="Traeger S."/>
            <person name="Wang M."/>
            <person name="Zifcakova L."/>
            <person name="Wipf D."/>
            <person name="Zambonelli A."/>
            <person name="Paolocci F."/>
            <person name="Nowrousian M."/>
            <person name="Ottonello S."/>
            <person name="Baldrian P."/>
            <person name="Spatafora J.W."/>
            <person name="Henrissat B."/>
            <person name="Nagy L.G."/>
            <person name="Aury J.M."/>
            <person name="Wincker P."/>
            <person name="Grigoriev I.V."/>
            <person name="Bonfante P."/>
            <person name="Martin F.M."/>
        </authorList>
    </citation>
    <scope>NUCLEOTIDE SEQUENCE [LARGE SCALE GENOMIC DNA]</scope>
    <source>
        <strain evidence="2 3">120613-1</strain>
    </source>
</reference>
<name>A0A3N4K635_9PEZI</name>
<keyword evidence="3" id="KW-1185">Reference proteome</keyword>
<dbReference type="EMBL" id="ML120357">
    <property type="protein sequence ID" value="RPB04682.1"/>
    <property type="molecule type" value="Genomic_DNA"/>
</dbReference>
<dbReference type="Pfam" id="PF04967">
    <property type="entry name" value="HTH_10"/>
    <property type="match status" value="1"/>
</dbReference>
<evidence type="ECO:0000259" key="1">
    <source>
        <dbReference type="Pfam" id="PF04967"/>
    </source>
</evidence>
<dbReference type="InterPro" id="IPR007050">
    <property type="entry name" value="HTH_bacterioopsin"/>
</dbReference>
<dbReference type="AlphaFoldDB" id="A0A3N4K635"/>